<comment type="caution">
    <text evidence="2">The sequence shown here is derived from an EMBL/GenBank/DDBJ whole genome shotgun (WGS) entry which is preliminary data.</text>
</comment>
<dbReference type="PANTHER" id="PTHR36302:SF1">
    <property type="entry name" value="COPPER CHAPERONE PCU(A)C"/>
    <property type="match status" value="1"/>
</dbReference>
<dbReference type="Proteomes" id="UP001156389">
    <property type="component" value="Unassembled WGS sequence"/>
</dbReference>
<dbReference type="Pfam" id="PF04314">
    <property type="entry name" value="PCuAC"/>
    <property type="match status" value="1"/>
</dbReference>
<protein>
    <submittedName>
        <fullName evidence="2">Copper chaperone PCu(A)C</fullName>
    </submittedName>
</protein>
<proteinExistence type="predicted"/>
<name>A0ABT2JN78_9ACTN</name>
<dbReference type="SUPFAM" id="SSF110087">
    <property type="entry name" value="DR1885-like metal-binding protein"/>
    <property type="match status" value="1"/>
</dbReference>
<feature type="signal peptide" evidence="1">
    <location>
        <begin position="1"/>
        <end position="22"/>
    </location>
</feature>
<keyword evidence="1" id="KW-0732">Signal</keyword>
<accession>A0ABT2JN78</accession>
<dbReference type="PROSITE" id="PS51257">
    <property type="entry name" value="PROKAR_LIPOPROTEIN"/>
    <property type="match status" value="1"/>
</dbReference>
<dbReference type="RefSeq" id="WP_260216310.1">
    <property type="nucleotide sequence ID" value="NZ_JAJAGO010000002.1"/>
</dbReference>
<evidence type="ECO:0000313" key="3">
    <source>
        <dbReference type="Proteomes" id="UP001156389"/>
    </source>
</evidence>
<organism evidence="2 3">
    <name type="scientific">Streptomyces gossypii</name>
    <dbReference type="NCBI Taxonomy" id="2883101"/>
    <lineage>
        <taxon>Bacteria</taxon>
        <taxon>Bacillati</taxon>
        <taxon>Actinomycetota</taxon>
        <taxon>Actinomycetes</taxon>
        <taxon>Kitasatosporales</taxon>
        <taxon>Streptomycetaceae</taxon>
        <taxon>Streptomyces</taxon>
    </lineage>
</organism>
<gene>
    <name evidence="2" type="ORF">LHJ74_05190</name>
</gene>
<dbReference type="Gene3D" id="2.60.40.1890">
    <property type="entry name" value="PCu(A)C copper chaperone"/>
    <property type="match status" value="1"/>
</dbReference>
<dbReference type="PANTHER" id="PTHR36302">
    <property type="entry name" value="BLR7088 PROTEIN"/>
    <property type="match status" value="1"/>
</dbReference>
<feature type="chain" id="PRO_5047372008" evidence="1">
    <location>
        <begin position="23"/>
        <end position="160"/>
    </location>
</feature>
<evidence type="ECO:0000256" key="1">
    <source>
        <dbReference type="SAM" id="SignalP"/>
    </source>
</evidence>
<sequence length="160" mass="16875">MNRRRTALPAASLALAGMFALGACGSDSDSDSGSDAKAAPALKAHGAYVPQPVMADMAGAFLVIENSGGKADKLTSVTSDLTDEVQLHKTVDQQMQRVKSMPVPADGSLDFARGGNHLMLVDLHRKPVKGDKVSLELHFEKSDAIKLSVPVKATNHTPEK</sequence>
<dbReference type="InterPro" id="IPR058248">
    <property type="entry name" value="Lxx211020-like"/>
</dbReference>
<keyword evidence="3" id="KW-1185">Reference proteome</keyword>
<evidence type="ECO:0000313" key="2">
    <source>
        <dbReference type="EMBL" id="MCT2589334.1"/>
    </source>
</evidence>
<dbReference type="EMBL" id="JAJAGO010000002">
    <property type="protein sequence ID" value="MCT2589334.1"/>
    <property type="molecule type" value="Genomic_DNA"/>
</dbReference>
<dbReference type="InterPro" id="IPR007410">
    <property type="entry name" value="LpqE-like"/>
</dbReference>
<dbReference type="InterPro" id="IPR036182">
    <property type="entry name" value="PCuAC_sf"/>
</dbReference>
<reference evidence="2 3" key="1">
    <citation type="submission" date="2021-10" db="EMBL/GenBank/DDBJ databases">
        <title>Streptomyces gossypii sp. nov., isolated from soil collected from cotton field.</title>
        <authorList>
            <person name="Ge X."/>
            <person name="Chen X."/>
            <person name="Liu W."/>
        </authorList>
    </citation>
    <scope>NUCLEOTIDE SEQUENCE [LARGE SCALE GENOMIC DNA]</scope>
    <source>
        <strain evidence="2 3">N2-109</strain>
    </source>
</reference>